<dbReference type="Pfam" id="PF13181">
    <property type="entry name" value="TPR_8"/>
    <property type="match status" value="1"/>
</dbReference>
<protein>
    <submittedName>
        <fullName evidence="2">Glycosyl transferase</fullName>
    </submittedName>
</protein>
<evidence type="ECO:0000313" key="2">
    <source>
        <dbReference type="EMBL" id="AIQ68339.1"/>
    </source>
</evidence>
<organism evidence="2 3">
    <name type="scientific">Paenibacillus graminis</name>
    <dbReference type="NCBI Taxonomy" id="189425"/>
    <lineage>
        <taxon>Bacteria</taxon>
        <taxon>Bacillati</taxon>
        <taxon>Bacillota</taxon>
        <taxon>Bacilli</taxon>
        <taxon>Bacillales</taxon>
        <taxon>Paenibacillaceae</taxon>
        <taxon>Paenibacillus</taxon>
    </lineage>
</organism>
<dbReference type="InterPro" id="IPR011990">
    <property type="entry name" value="TPR-like_helical_dom_sf"/>
</dbReference>
<dbReference type="InterPro" id="IPR029044">
    <property type="entry name" value="Nucleotide-diphossugar_trans"/>
</dbReference>
<dbReference type="PANTHER" id="PTHR43630">
    <property type="entry name" value="POLY-BETA-1,6-N-ACETYL-D-GLUCOSAMINE SYNTHASE"/>
    <property type="match status" value="1"/>
</dbReference>
<dbReference type="SMART" id="SM00028">
    <property type="entry name" value="TPR"/>
    <property type="match status" value="3"/>
</dbReference>
<dbReference type="eggNOG" id="COG0463">
    <property type="taxonomic scope" value="Bacteria"/>
</dbReference>
<keyword evidence="2" id="KW-0808">Transferase</keyword>
<dbReference type="STRING" id="189425.PGRAT_12495"/>
<sequence length="370" mass="42899">MIEISLCMIVRNEENSLPRCLSTAATIADEIIIVDTGSTDRTKEIAASFGAVIYDFTWIEDFSAARNFAFSKAAKDYILWLDADDYLKPKDQELFRGLKSSLPGHVDSVNMPYNLAFDAAGNVVTSLRRNRLVRRSCNFKWIGPVHEYLEVYGPSYSSDVCITHEKDKAYTDRNLRIYQKRAAAGEAFSPRDQYYYANELRDHGQHEEACRYYTLFLEGEEGWIEDNYQACLRLAECQERLGNKEEAFQALCRTLKIDKPRAEFCCRLGAWHLEKNQLLQAVYWYELAVMLPRQNDSMGIRNESYSTWLPNLQLALCYDRLGQHEKANQFNETALRYHPAHPSMLYNRKYFKTLLGDKYVELQPIAEQAE</sequence>
<evidence type="ECO:0000259" key="1">
    <source>
        <dbReference type="Pfam" id="PF00535"/>
    </source>
</evidence>
<dbReference type="EMBL" id="CP009287">
    <property type="protein sequence ID" value="AIQ68339.1"/>
    <property type="molecule type" value="Genomic_DNA"/>
</dbReference>
<feature type="domain" description="Glycosyltransferase 2-like" evidence="1">
    <location>
        <begin position="5"/>
        <end position="91"/>
    </location>
</feature>
<evidence type="ECO:0000313" key="3">
    <source>
        <dbReference type="Proteomes" id="UP000029500"/>
    </source>
</evidence>
<dbReference type="InterPro" id="IPR001173">
    <property type="entry name" value="Glyco_trans_2-like"/>
</dbReference>
<dbReference type="SUPFAM" id="SSF53448">
    <property type="entry name" value="Nucleotide-diphospho-sugar transferases"/>
    <property type="match status" value="1"/>
</dbReference>
<accession>A0A089NH43</accession>
<dbReference type="Gene3D" id="3.90.550.10">
    <property type="entry name" value="Spore Coat Polysaccharide Biosynthesis Protein SpsA, Chain A"/>
    <property type="match status" value="1"/>
</dbReference>
<dbReference type="HOGENOM" id="CLU_023736_0_0_9"/>
<name>A0A089NH43_9BACL</name>
<dbReference type="SUPFAM" id="SSF48452">
    <property type="entry name" value="TPR-like"/>
    <property type="match status" value="1"/>
</dbReference>
<dbReference type="Proteomes" id="UP000029500">
    <property type="component" value="Chromosome"/>
</dbReference>
<proteinExistence type="predicted"/>
<dbReference type="InterPro" id="IPR019734">
    <property type="entry name" value="TPR_rpt"/>
</dbReference>
<dbReference type="Gene3D" id="1.25.40.10">
    <property type="entry name" value="Tetratricopeptide repeat domain"/>
    <property type="match status" value="2"/>
</dbReference>
<reference evidence="2 3" key="1">
    <citation type="submission" date="2014-08" db="EMBL/GenBank/DDBJ databases">
        <title>Comparative genomics of the Paenibacillus odorifer group.</title>
        <authorList>
            <person name="den Bakker H.C."/>
            <person name="Tsai Y.-C."/>
            <person name="Martin N."/>
            <person name="Korlach J."/>
            <person name="Wiedmann M."/>
        </authorList>
    </citation>
    <scope>NUCLEOTIDE SEQUENCE [LARGE SCALE GENOMIC DNA]</scope>
    <source>
        <strain evidence="2 3">DSM 15220</strain>
    </source>
</reference>
<dbReference type="RefSeq" id="WP_025704284.1">
    <property type="nucleotide sequence ID" value="NZ_CP009287.1"/>
</dbReference>
<dbReference type="CDD" id="cd02511">
    <property type="entry name" value="Beta4Glucosyltransferase"/>
    <property type="match status" value="1"/>
</dbReference>
<keyword evidence="3" id="KW-1185">Reference proteome</keyword>
<dbReference type="KEGG" id="pgm:PGRAT_12495"/>
<dbReference type="GO" id="GO:0016740">
    <property type="term" value="F:transferase activity"/>
    <property type="evidence" value="ECO:0007669"/>
    <property type="project" value="UniProtKB-KW"/>
</dbReference>
<dbReference type="OrthoDB" id="9815923at2"/>
<dbReference type="AlphaFoldDB" id="A0A089NH43"/>
<dbReference type="PANTHER" id="PTHR43630:SF2">
    <property type="entry name" value="GLYCOSYLTRANSFERASE"/>
    <property type="match status" value="1"/>
</dbReference>
<dbReference type="Pfam" id="PF00535">
    <property type="entry name" value="Glycos_transf_2"/>
    <property type="match status" value="1"/>
</dbReference>
<gene>
    <name evidence="2" type="ORF">PGRAT_12495</name>
</gene>